<name>K0TD08_THAOC</name>
<evidence type="ECO:0000256" key="1">
    <source>
        <dbReference type="SAM" id="MobiDB-lite"/>
    </source>
</evidence>
<feature type="region of interest" description="Disordered" evidence="1">
    <location>
        <begin position="36"/>
        <end position="56"/>
    </location>
</feature>
<dbReference type="Proteomes" id="UP000266841">
    <property type="component" value="Unassembled WGS sequence"/>
</dbReference>
<evidence type="ECO:0000313" key="2">
    <source>
        <dbReference type="EMBL" id="EJK68387.1"/>
    </source>
</evidence>
<gene>
    <name evidence="2" type="ORF">THAOC_10437</name>
</gene>
<dbReference type="EMBL" id="AGNL01011441">
    <property type="protein sequence ID" value="EJK68387.1"/>
    <property type="molecule type" value="Genomic_DNA"/>
</dbReference>
<keyword evidence="3" id="KW-1185">Reference proteome</keyword>
<proteinExistence type="predicted"/>
<organism evidence="2 3">
    <name type="scientific">Thalassiosira oceanica</name>
    <name type="common">Marine diatom</name>
    <dbReference type="NCBI Taxonomy" id="159749"/>
    <lineage>
        <taxon>Eukaryota</taxon>
        <taxon>Sar</taxon>
        <taxon>Stramenopiles</taxon>
        <taxon>Ochrophyta</taxon>
        <taxon>Bacillariophyta</taxon>
        <taxon>Coscinodiscophyceae</taxon>
        <taxon>Thalassiosirophycidae</taxon>
        <taxon>Thalassiosirales</taxon>
        <taxon>Thalassiosiraceae</taxon>
        <taxon>Thalassiosira</taxon>
    </lineage>
</organism>
<sequence>MFGRSWSTAAFIAGVLASEICRFLFLSSTLTQLQIQHQPTPRQPPTPTTYDHPKKETRRVKVPSMCRCAQSMHYNHLKNVLLNSDTPVYIGALPSPTRSNTDNNESKSAFDTFITQESSIATGLQKHFVMDAYDTCQCMRNSRYADITADNALWQFLGRPDGCCNGKNCCEGETGNYTWQNMPDFGVEESLPLFVGVLSFNSPLSLNASMHSWLQTDLLKESQAEKMFIQLNNRSNADDDIVHSYIEHLKRKHQYGTPIEIFGDSEENLHPGLAIANFCRRAEGDPRSHPNGENLLLFLEKDWNSYPGKDLRGIFESARVLSQRGVHYMRLTATLKEISKHDIFTWPCPSAGKAWTCTTSHRHRWTNLPSIVSCPWFLRYFEPFALMQDPIMYGWKRDGIFRERKYFDWEEAHQDGRVAWSEAQWIVASVEKDLFFITKLIASTISATKHRNRK</sequence>
<accession>K0TD08</accession>
<evidence type="ECO:0000313" key="3">
    <source>
        <dbReference type="Proteomes" id="UP000266841"/>
    </source>
</evidence>
<dbReference type="AlphaFoldDB" id="K0TD08"/>
<comment type="caution">
    <text evidence="2">The sequence shown here is derived from an EMBL/GenBank/DDBJ whole genome shotgun (WGS) entry which is preliminary data.</text>
</comment>
<reference evidence="2 3" key="1">
    <citation type="journal article" date="2012" name="Genome Biol.">
        <title>Genome and low-iron response of an oceanic diatom adapted to chronic iron limitation.</title>
        <authorList>
            <person name="Lommer M."/>
            <person name="Specht M."/>
            <person name="Roy A.S."/>
            <person name="Kraemer L."/>
            <person name="Andreson R."/>
            <person name="Gutowska M.A."/>
            <person name="Wolf J."/>
            <person name="Bergner S.V."/>
            <person name="Schilhabel M.B."/>
            <person name="Klostermeier U.C."/>
            <person name="Beiko R.G."/>
            <person name="Rosenstiel P."/>
            <person name="Hippler M."/>
            <person name="Laroche J."/>
        </authorList>
    </citation>
    <scope>NUCLEOTIDE SEQUENCE [LARGE SCALE GENOMIC DNA]</scope>
    <source>
        <strain evidence="2 3">CCMP1005</strain>
    </source>
</reference>
<protein>
    <submittedName>
        <fullName evidence="2">Uncharacterized protein</fullName>
    </submittedName>
</protein>